<dbReference type="InterPro" id="IPR036196">
    <property type="entry name" value="Ptyr_pPase_sf"/>
</dbReference>
<dbReference type="GO" id="GO:0003700">
    <property type="term" value="F:DNA-binding transcription factor activity"/>
    <property type="evidence" value="ECO:0007669"/>
    <property type="project" value="InterPro"/>
</dbReference>
<dbReference type="PANTHER" id="PTHR43428">
    <property type="entry name" value="ARSENATE REDUCTASE"/>
    <property type="match status" value="1"/>
</dbReference>
<dbReference type="SUPFAM" id="SSF52788">
    <property type="entry name" value="Phosphotyrosine protein phosphatases I"/>
    <property type="match status" value="1"/>
</dbReference>
<evidence type="ECO:0000313" key="4">
    <source>
        <dbReference type="EMBL" id="TDT15900.1"/>
    </source>
</evidence>
<dbReference type="RefSeq" id="WP_133868313.1">
    <property type="nucleotide sequence ID" value="NZ_SOAU01000001.1"/>
</dbReference>
<dbReference type="PANTHER" id="PTHR43428:SF1">
    <property type="entry name" value="ARSENATE REDUCTASE"/>
    <property type="match status" value="1"/>
</dbReference>
<proteinExistence type="predicted"/>
<organism evidence="4 5">
    <name type="scientific">Ilumatobacter fluminis</name>
    <dbReference type="NCBI Taxonomy" id="467091"/>
    <lineage>
        <taxon>Bacteria</taxon>
        <taxon>Bacillati</taxon>
        <taxon>Actinomycetota</taxon>
        <taxon>Acidimicrobiia</taxon>
        <taxon>Acidimicrobiales</taxon>
        <taxon>Ilumatobacteraceae</taxon>
        <taxon>Ilumatobacter</taxon>
    </lineage>
</organism>
<dbReference type="OrthoDB" id="9784339at2"/>
<dbReference type="Pfam" id="PF12840">
    <property type="entry name" value="HTH_20"/>
    <property type="match status" value="1"/>
</dbReference>
<accession>A0A4R7HYN1</accession>
<reference evidence="4 5" key="1">
    <citation type="submission" date="2019-03" db="EMBL/GenBank/DDBJ databases">
        <title>Sequencing the genomes of 1000 actinobacteria strains.</title>
        <authorList>
            <person name="Klenk H.-P."/>
        </authorList>
    </citation>
    <scope>NUCLEOTIDE SEQUENCE [LARGE SCALE GENOMIC DNA]</scope>
    <source>
        <strain evidence="4 5">DSM 18936</strain>
    </source>
</reference>
<dbReference type="InterPro" id="IPR023485">
    <property type="entry name" value="Ptyr_pPase"/>
</dbReference>
<keyword evidence="1" id="KW-0059">Arsenical resistance</keyword>
<name>A0A4R7HYN1_9ACTN</name>
<dbReference type="SMART" id="SM00418">
    <property type="entry name" value="HTH_ARSR"/>
    <property type="match status" value="1"/>
</dbReference>
<evidence type="ECO:0000259" key="3">
    <source>
        <dbReference type="SMART" id="SM00418"/>
    </source>
</evidence>
<dbReference type="AlphaFoldDB" id="A0A4R7HYN1"/>
<feature type="domain" description="Phosphotyrosine protein phosphatase I" evidence="2">
    <location>
        <begin position="93"/>
        <end position="214"/>
    </location>
</feature>
<dbReference type="Proteomes" id="UP000294558">
    <property type="component" value="Unassembled WGS sequence"/>
</dbReference>
<sequence>MEPLEQRAALYAALGEPVRLAIVDELATTDRSPKELAEQFSLPTNLLAHHLDVLANVGLIERFVSSGDRRRRYVRLVREPVAELGIATARSAGTVLFVCSHNSARSQLAAAMWTARTGEAASSAGTHPAERVHPGAVAAGRRVGLDLSAAVPRLLTPTDTADRIVTVCDRAHEELVPGADWWHWSLPDPVDSGTDAAFDDVVAQLDDRIGAVAT</sequence>
<dbReference type="GO" id="GO:0046685">
    <property type="term" value="P:response to arsenic-containing substance"/>
    <property type="evidence" value="ECO:0007669"/>
    <property type="project" value="UniProtKB-KW"/>
</dbReference>
<dbReference type="CDD" id="cd00090">
    <property type="entry name" value="HTH_ARSR"/>
    <property type="match status" value="1"/>
</dbReference>
<dbReference type="InterPro" id="IPR036390">
    <property type="entry name" value="WH_DNA-bd_sf"/>
</dbReference>
<dbReference type="Pfam" id="PF01451">
    <property type="entry name" value="LMWPc"/>
    <property type="match status" value="1"/>
</dbReference>
<comment type="caution">
    <text evidence="4">The sequence shown here is derived from an EMBL/GenBank/DDBJ whole genome shotgun (WGS) entry which is preliminary data.</text>
</comment>
<feature type="domain" description="HTH arsR-type" evidence="3">
    <location>
        <begin position="9"/>
        <end position="90"/>
    </location>
</feature>
<dbReference type="InterPro" id="IPR011991">
    <property type="entry name" value="ArsR-like_HTH"/>
</dbReference>
<protein>
    <submittedName>
        <fullName evidence="4">ArsR family transcriptional regulator</fullName>
    </submittedName>
</protein>
<evidence type="ECO:0000313" key="5">
    <source>
        <dbReference type="Proteomes" id="UP000294558"/>
    </source>
</evidence>
<dbReference type="SUPFAM" id="SSF46785">
    <property type="entry name" value="Winged helix' DNA-binding domain"/>
    <property type="match status" value="1"/>
</dbReference>
<keyword evidence="5" id="KW-1185">Reference proteome</keyword>
<dbReference type="Gene3D" id="3.40.50.2300">
    <property type="match status" value="1"/>
</dbReference>
<dbReference type="InterPro" id="IPR036388">
    <property type="entry name" value="WH-like_DNA-bd_sf"/>
</dbReference>
<gene>
    <name evidence="4" type="ORF">BDK89_1480</name>
</gene>
<evidence type="ECO:0000259" key="2">
    <source>
        <dbReference type="SMART" id="SM00226"/>
    </source>
</evidence>
<dbReference type="EMBL" id="SOAU01000001">
    <property type="protein sequence ID" value="TDT15900.1"/>
    <property type="molecule type" value="Genomic_DNA"/>
</dbReference>
<evidence type="ECO:0000256" key="1">
    <source>
        <dbReference type="ARBA" id="ARBA00022849"/>
    </source>
</evidence>
<dbReference type="InterPro" id="IPR001845">
    <property type="entry name" value="HTH_ArsR_DNA-bd_dom"/>
</dbReference>
<dbReference type="SMART" id="SM00226">
    <property type="entry name" value="LMWPc"/>
    <property type="match status" value="1"/>
</dbReference>
<dbReference type="Gene3D" id="1.10.10.10">
    <property type="entry name" value="Winged helix-like DNA-binding domain superfamily/Winged helix DNA-binding domain"/>
    <property type="match status" value="1"/>
</dbReference>